<dbReference type="PANTHER" id="PTHR23022">
    <property type="entry name" value="TRANSPOSABLE ELEMENT-RELATED"/>
    <property type="match status" value="1"/>
</dbReference>
<comment type="caution">
    <text evidence="2">The sequence shown here is derived from an EMBL/GenBank/DDBJ whole genome shotgun (WGS) entry which is preliminary data.</text>
</comment>
<name>A0A8H7QYS3_9FUNG</name>
<keyword evidence="3" id="KW-1185">Reference proteome</keyword>
<dbReference type="Gene3D" id="3.30.420.10">
    <property type="entry name" value="Ribonuclease H-like superfamily/Ribonuclease H"/>
    <property type="match status" value="2"/>
</dbReference>
<gene>
    <name evidence="2" type="ORF">INT46_008780</name>
</gene>
<feature type="domain" description="Transposase Tc1-like" evidence="1">
    <location>
        <begin position="259"/>
        <end position="329"/>
    </location>
</feature>
<accession>A0A8H7QYS3</accession>
<evidence type="ECO:0000259" key="1">
    <source>
        <dbReference type="Pfam" id="PF01498"/>
    </source>
</evidence>
<evidence type="ECO:0000313" key="2">
    <source>
        <dbReference type="EMBL" id="KAG2200725.1"/>
    </source>
</evidence>
<dbReference type="EMBL" id="JAEPRC010000308">
    <property type="protein sequence ID" value="KAG2200725.1"/>
    <property type="molecule type" value="Genomic_DNA"/>
</dbReference>
<dbReference type="GO" id="GO:0015074">
    <property type="term" value="P:DNA integration"/>
    <property type="evidence" value="ECO:0007669"/>
    <property type="project" value="InterPro"/>
</dbReference>
<proteinExistence type="predicted"/>
<dbReference type="Pfam" id="PF01498">
    <property type="entry name" value="HTH_Tnp_Tc3_2"/>
    <property type="match status" value="1"/>
</dbReference>
<dbReference type="GO" id="GO:0003677">
    <property type="term" value="F:DNA binding"/>
    <property type="evidence" value="ECO:0007669"/>
    <property type="project" value="InterPro"/>
</dbReference>
<dbReference type="InterPro" id="IPR052338">
    <property type="entry name" value="Transposase_5"/>
</dbReference>
<reference evidence="2" key="1">
    <citation type="submission" date="2020-12" db="EMBL/GenBank/DDBJ databases">
        <title>Metabolic potential, ecology and presence of endohyphal bacteria is reflected in genomic diversity of Mucoromycotina.</title>
        <authorList>
            <person name="Muszewska A."/>
            <person name="Okrasinska A."/>
            <person name="Steczkiewicz K."/>
            <person name="Drgas O."/>
            <person name="Orlowska M."/>
            <person name="Perlinska-Lenart U."/>
            <person name="Aleksandrzak-Piekarczyk T."/>
            <person name="Szatraj K."/>
            <person name="Zielenkiewicz U."/>
            <person name="Pilsyk S."/>
            <person name="Malc E."/>
            <person name="Mieczkowski P."/>
            <person name="Kruszewska J.S."/>
            <person name="Biernat P."/>
            <person name="Pawlowska J."/>
        </authorList>
    </citation>
    <scope>NUCLEOTIDE SEQUENCE</scope>
    <source>
        <strain evidence="2">CBS 226.32</strain>
    </source>
</reference>
<protein>
    <recommendedName>
        <fullName evidence="1">Transposase Tc1-like domain-containing protein</fullName>
    </recommendedName>
</protein>
<dbReference type="GO" id="GO:0006313">
    <property type="term" value="P:DNA transposition"/>
    <property type="evidence" value="ECO:0007669"/>
    <property type="project" value="InterPro"/>
</dbReference>
<organism evidence="2 3">
    <name type="scientific">Mucor plumbeus</name>
    <dbReference type="NCBI Taxonomy" id="97098"/>
    <lineage>
        <taxon>Eukaryota</taxon>
        <taxon>Fungi</taxon>
        <taxon>Fungi incertae sedis</taxon>
        <taxon>Mucoromycota</taxon>
        <taxon>Mucoromycotina</taxon>
        <taxon>Mucoromycetes</taxon>
        <taxon>Mucorales</taxon>
        <taxon>Mucorineae</taxon>
        <taxon>Mucoraceae</taxon>
        <taxon>Mucor</taxon>
    </lineage>
</organism>
<dbReference type="PANTHER" id="PTHR23022:SF134">
    <property type="entry name" value="TRANSPOSABLE ELEMENT TC1 TRANSPOSASE"/>
    <property type="match status" value="1"/>
</dbReference>
<dbReference type="InterPro" id="IPR002492">
    <property type="entry name" value="Transposase_Tc1-like"/>
</dbReference>
<dbReference type="AlphaFoldDB" id="A0A8H7QYS3"/>
<dbReference type="Proteomes" id="UP000650833">
    <property type="component" value="Unassembled WGS sequence"/>
</dbReference>
<evidence type="ECO:0000313" key="3">
    <source>
        <dbReference type="Proteomes" id="UP000650833"/>
    </source>
</evidence>
<sequence>MVRPLPAELQNLIKSLLLQNTPFSVIIKRYSSVSLSTLIRYKKFLFNATLPTDNPKAVQEYLRLIEFDMSFSGVRKLLKRMGFKPRRKIKANFISKKNQASSADQWRQWMFSDKTRVNLWGSDGNSYYWSDGGDILQPYQTEPHVEENGGSPGYDTTVMDNSADSIAYVDILQTSLFLNLLEYYDMNCNVIRFQQDNATPYTSEITQDWFSVNASFSAIQKLYPTILLSTITRYRKQYLGDVRISKGERPNKISKSTKSDIERQLRTDRLDSPKGMQEHLRIEGVDMSLSGIRKGLKKRGFNAKRKIKTNLVSKDNKAERHAWAKKYRNYTLIDWRQWVIFDETRVNMWGTDGNSFVWSDGDNTLLPHQMEPHVQGYGGGVMFWSCITATGPGYGTTIIDGSIDSSVYVDILENFSDTSHTSVITKRWFNEHGFSVDTIMNWPARSPGLNPIEHVWYPLKRRPNAFPTRPTTKEELEQRIATEWYKLTEKGCLKYIDSMSARSKTIIKSKDGLTKY</sequence>
<dbReference type="InterPro" id="IPR036397">
    <property type="entry name" value="RNaseH_sf"/>
</dbReference>